<dbReference type="EMBL" id="JALJOQ010000085">
    <property type="protein sequence ID" value="KAK9800174.1"/>
    <property type="molecule type" value="Genomic_DNA"/>
</dbReference>
<feature type="region of interest" description="Disordered" evidence="1">
    <location>
        <begin position="1233"/>
        <end position="1335"/>
    </location>
</feature>
<evidence type="ECO:0000313" key="5">
    <source>
        <dbReference type="Proteomes" id="UP001465755"/>
    </source>
</evidence>
<feature type="transmembrane region" description="Helical" evidence="2">
    <location>
        <begin position="841"/>
        <end position="860"/>
    </location>
</feature>
<feature type="transmembrane region" description="Helical" evidence="2">
    <location>
        <begin position="1102"/>
        <end position="1128"/>
    </location>
</feature>
<protein>
    <recommendedName>
        <fullName evidence="6">TRP C-terminal domain-containing protein</fullName>
    </recommendedName>
</protein>
<organism evidence="4 5">
    <name type="scientific">Symbiochloris irregularis</name>
    <dbReference type="NCBI Taxonomy" id="706552"/>
    <lineage>
        <taxon>Eukaryota</taxon>
        <taxon>Viridiplantae</taxon>
        <taxon>Chlorophyta</taxon>
        <taxon>core chlorophytes</taxon>
        <taxon>Trebouxiophyceae</taxon>
        <taxon>Trebouxiales</taxon>
        <taxon>Trebouxiaceae</taxon>
        <taxon>Symbiochloris</taxon>
    </lineage>
</organism>
<feature type="region of interest" description="Disordered" evidence="1">
    <location>
        <begin position="726"/>
        <end position="749"/>
    </location>
</feature>
<feature type="compositionally biased region" description="Polar residues" evidence="1">
    <location>
        <begin position="1308"/>
        <end position="1318"/>
    </location>
</feature>
<gene>
    <name evidence="4" type="ORF">WJX73_003425</name>
</gene>
<keyword evidence="5" id="KW-1185">Reference proteome</keyword>
<sequence length="1335" mass="142052">MLQRGICFPAFTLILLATLSAISLCLGSATPALRIESELQLLLKQQYGAPVELDGERSLDLTAADFAEPDTARLRTSLLLDTADFPIRLLLSQQDTVFEQVVLDVEDFTVQRAVDRHFPLQNCTLGQCDVIVQLWDSRTLLSSAEISIRRPQQASATDRQGLSGSSEVQHHGRQLLATDLSNGSAQSPSSAPPPSSSSPPLSSASPPPAGMPAPSSPSSRVSSAMPTSGAVAPAPASAPTGSSRIPPLPLHTPQLQHLLLLVWARAPALQPSIADALSPQQHSPALGPSSSSSLGQSPSAKAPFSAFGPSGLLLPQSPSPPGQDVTALTLAPQSASSFNLINPTTGMLEPISASALAANPTITLVTSNQDFVVRLQLEAANSGDLPASAFSVQNGEVTSVSPVAGSNGRLYDVGVRSNLKEQTVSISTAAGATLASGLALAASNRITVKVDTTRPQTRVTNTQRYNMATSASPAFLVDFGERVTEVDPLQLFTMTGTDRKDVVYNVERGQIYITGFIANLSAPVTVTVSVAAGVTTDLAGNPNTASSASYEYMPTSVAYTTTSKTVNGVFGGALGATMGASALASTGVASIGVAGTPGATFLALHMVTFGQLFYLMSNMAVPNLPMNFRQVSQSFSWTVLDIKLPWESSGSALPNEVDSGFPYPPVGISSNTFGPQEPNGHYFSLNGDGTASSSGAPSYSSGAARRLVHAQTAVPAWAGSRRLLQNANAPAPGPSASDASPASGGNDTLTIPGIGGNQQLVVTSTGLNNQTNLLGQGVSNRIQMVQDHALGASPWEKFFRTLFWMGIIFAAACVVHYLALALFAQQGWRPFVFMIFPRPQLFLIFLGLPSLIQAAAPLLASSGGSLVGGILIVTVLPLLFLGWAGYFIVIYLHQVQRRRAAFILDEDPVQDQKQERVKKRGCSLSDAFARVLLGPRMEEGGWRPLKRPDSQFIGRWGTLFEDNRGPPLVMRGATFEKDPVTGRCNRGTLEPHLGRPVVSFRNRAWYRHDLQAWSSALLIFKTLGFAIILNAYTSNTAWSQIILLMVLAVVYVMYLRFIRPNMERFDLATNIIGALMDVGTFICGIILLSMPDASAGFVSRVGVAMLVLQGISFVLFLLGAVLLINGAVSSLPLWRRLFPTPSDKLANAVHKVMIQDHGILARRYADRWMVKALGQGLGKRPLTRWEDPTRRPDFLRQLTFGTVSRQVGKRGMRNVPTPRVGSQNPFMRMVDEEPAPISRLQPNKSGRFPTSSAGNGHAPATGDQGASYISGPDASGVPHSKKQQYYPNVSGSSDPAAFGTFYPDIDGSQDQAPSSPTGQMAHRHRLFSGESSSHV</sequence>
<keyword evidence="2" id="KW-1133">Transmembrane helix</keyword>
<keyword evidence="2" id="KW-0812">Transmembrane</keyword>
<feature type="compositionally biased region" description="Low complexity" evidence="1">
    <location>
        <begin position="216"/>
        <end position="243"/>
    </location>
</feature>
<feature type="transmembrane region" description="Helical" evidence="2">
    <location>
        <begin position="1067"/>
        <end position="1090"/>
    </location>
</feature>
<dbReference type="Proteomes" id="UP001465755">
    <property type="component" value="Unassembled WGS sequence"/>
</dbReference>
<accession>A0AAW1NV01</accession>
<feature type="transmembrane region" description="Helical" evidence="2">
    <location>
        <begin position="866"/>
        <end position="892"/>
    </location>
</feature>
<feature type="transmembrane region" description="Helical" evidence="2">
    <location>
        <begin position="802"/>
        <end position="820"/>
    </location>
</feature>
<keyword evidence="3" id="KW-0732">Signal</keyword>
<feature type="compositionally biased region" description="Low complexity" evidence="1">
    <location>
        <begin position="726"/>
        <end position="747"/>
    </location>
</feature>
<evidence type="ECO:0000256" key="1">
    <source>
        <dbReference type="SAM" id="MobiDB-lite"/>
    </source>
</evidence>
<feature type="signal peptide" evidence="3">
    <location>
        <begin position="1"/>
        <end position="27"/>
    </location>
</feature>
<proteinExistence type="predicted"/>
<feature type="region of interest" description="Disordered" evidence="1">
    <location>
        <begin position="147"/>
        <end position="249"/>
    </location>
</feature>
<feature type="compositionally biased region" description="Polar residues" evidence="1">
    <location>
        <begin position="1283"/>
        <end position="1293"/>
    </location>
</feature>
<evidence type="ECO:0000313" key="4">
    <source>
        <dbReference type="EMBL" id="KAK9800174.1"/>
    </source>
</evidence>
<feature type="chain" id="PRO_5043878435" description="TRP C-terminal domain-containing protein" evidence="3">
    <location>
        <begin position="28"/>
        <end position="1335"/>
    </location>
</feature>
<evidence type="ECO:0000256" key="3">
    <source>
        <dbReference type="SAM" id="SignalP"/>
    </source>
</evidence>
<feature type="compositionally biased region" description="Polar residues" evidence="1">
    <location>
        <begin position="147"/>
        <end position="167"/>
    </location>
</feature>
<evidence type="ECO:0008006" key="6">
    <source>
        <dbReference type="Google" id="ProtNLM"/>
    </source>
</evidence>
<evidence type="ECO:0000256" key="2">
    <source>
        <dbReference type="SAM" id="Phobius"/>
    </source>
</evidence>
<feature type="transmembrane region" description="Helical" evidence="2">
    <location>
        <begin position="1010"/>
        <end position="1031"/>
    </location>
</feature>
<feature type="transmembrane region" description="Helical" evidence="2">
    <location>
        <begin position="1037"/>
        <end position="1055"/>
    </location>
</feature>
<keyword evidence="2" id="KW-0472">Membrane</keyword>
<feature type="compositionally biased region" description="Low complexity" evidence="1">
    <location>
        <begin position="283"/>
        <end position="300"/>
    </location>
</feature>
<feature type="compositionally biased region" description="Pro residues" evidence="1">
    <location>
        <begin position="205"/>
        <end position="215"/>
    </location>
</feature>
<dbReference type="PANTHER" id="PTHR34677">
    <property type="match status" value="1"/>
</dbReference>
<dbReference type="PANTHER" id="PTHR34677:SF3">
    <property type="entry name" value="BACTERIAL IG-LIKE DOMAIN-CONTAINING PROTEIN"/>
    <property type="match status" value="1"/>
</dbReference>
<feature type="region of interest" description="Disordered" evidence="1">
    <location>
        <begin position="277"/>
        <end position="326"/>
    </location>
</feature>
<comment type="caution">
    <text evidence="4">The sequence shown here is derived from an EMBL/GenBank/DDBJ whole genome shotgun (WGS) entry which is preliminary data.</text>
</comment>
<reference evidence="4 5" key="1">
    <citation type="journal article" date="2024" name="Nat. Commun.">
        <title>Phylogenomics reveals the evolutionary origins of lichenization in chlorophyte algae.</title>
        <authorList>
            <person name="Puginier C."/>
            <person name="Libourel C."/>
            <person name="Otte J."/>
            <person name="Skaloud P."/>
            <person name="Haon M."/>
            <person name="Grisel S."/>
            <person name="Petersen M."/>
            <person name="Berrin J.G."/>
            <person name="Delaux P.M."/>
            <person name="Dal Grande F."/>
            <person name="Keller J."/>
        </authorList>
    </citation>
    <scope>NUCLEOTIDE SEQUENCE [LARGE SCALE GENOMIC DNA]</scope>
    <source>
        <strain evidence="4 5">SAG 2036</strain>
    </source>
</reference>
<feature type="compositionally biased region" description="Polar residues" evidence="1">
    <location>
        <begin position="1240"/>
        <end position="1254"/>
    </location>
</feature>
<name>A0AAW1NV01_9CHLO</name>